<dbReference type="InterPro" id="IPR000182">
    <property type="entry name" value="GNAT_dom"/>
</dbReference>
<name>A0A7T7XN47_9SPIR</name>
<dbReference type="CDD" id="cd04301">
    <property type="entry name" value="NAT_SF"/>
    <property type="match status" value="1"/>
</dbReference>
<dbReference type="InterPro" id="IPR016181">
    <property type="entry name" value="Acyl_CoA_acyltransferase"/>
</dbReference>
<accession>A0A7T7XN47</accession>
<dbReference type="PROSITE" id="PS51186">
    <property type="entry name" value="GNAT"/>
    <property type="match status" value="1"/>
</dbReference>
<dbReference type="PANTHER" id="PTHR43072">
    <property type="entry name" value="N-ACETYLTRANSFERASE"/>
    <property type="match status" value="1"/>
</dbReference>
<dbReference type="SUPFAM" id="SSF55729">
    <property type="entry name" value="Acyl-CoA N-acyltransferases (Nat)"/>
    <property type="match status" value="1"/>
</dbReference>
<reference evidence="2" key="1">
    <citation type="submission" date="2021-01" db="EMBL/GenBank/DDBJ databases">
        <title>Description of Breznakiella homolactica.</title>
        <authorList>
            <person name="Song Y."/>
            <person name="Brune A."/>
        </authorList>
    </citation>
    <scope>NUCLEOTIDE SEQUENCE</scope>
    <source>
        <strain evidence="2">RmG30</strain>
    </source>
</reference>
<evidence type="ECO:0000313" key="3">
    <source>
        <dbReference type="Proteomes" id="UP000595917"/>
    </source>
</evidence>
<dbReference type="KEGG" id="bhc:JFL75_00330"/>
<protein>
    <submittedName>
        <fullName evidence="2">N-acetyltransferase</fullName>
    </submittedName>
</protein>
<sequence length="164" mass="18495">MIRPVTDADAPAIAGIYNYYIEYTPASFEELPLSNEEMAGRIRDITAAYPWFVWEENGEITGYAYAGKFKERSAYRYSVEDSIYLKPNLTGKGIGTALLTALLDVLRKTECHAVISGITLPNDGSVRLHEKFGFNKVAHFKEVGFKLGEWRDVGYWELILSAKD</sequence>
<feature type="domain" description="N-acetyltransferase" evidence="1">
    <location>
        <begin position="1"/>
        <end position="154"/>
    </location>
</feature>
<proteinExistence type="predicted"/>
<dbReference type="Gene3D" id="3.40.630.30">
    <property type="match status" value="1"/>
</dbReference>
<dbReference type="Pfam" id="PF00583">
    <property type="entry name" value="Acetyltransf_1"/>
    <property type="match status" value="1"/>
</dbReference>
<dbReference type="GO" id="GO:0016747">
    <property type="term" value="F:acyltransferase activity, transferring groups other than amino-acyl groups"/>
    <property type="evidence" value="ECO:0007669"/>
    <property type="project" value="InterPro"/>
</dbReference>
<organism evidence="2 3">
    <name type="scientific">Breznakiella homolactica</name>
    <dbReference type="NCBI Taxonomy" id="2798577"/>
    <lineage>
        <taxon>Bacteria</taxon>
        <taxon>Pseudomonadati</taxon>
        <taxon>Spirochaetota</taxon>
        <taxon>Spirochaetia</taxon>
        <taxon>Spirochaetales</taxon>
        <taxon>Breznakiellaceae</taxon>
        <taxon>Breznakiella</taxon>
    </lineage>
</organism>
<keyword evidence="3" id="KW-1185">Reference proteome</keyword>
<evidence type="ECO:0000313" key="2">
    <source>
        <dbReference type="EMBL" id="QQO09404.1"/>
    </source>
</evidence>
<gene>
    <name evidence="2" type="ORF">JFL75_00330</name>
</gene>
<dbReference type="AlphaFoldDB" id="A0A7T7XN47"/>
<dbReference type="Proteomes" id="UP000595917">
    <property type="component" value="Chromosome"/>
</dbReference>
<dbReference type="RefSeq" id="WP_215626707.1">
    <property type="nucleotide sequence ID" value="NZ_CP067089.2"/>
</dbReference>
<dbReference type="PANTHER" id="PTHR43072:SF8">
    <property type="entry name" value="ACYLTRANSFERASE FABY-RELATED"/>
    <property type="match status" value="1"/>
</dbReference>
<dbReference type="EMBL" id="CP067089">
    <property type="protein sequence ID" value="QQO09404.1"/>
    <property type="molecule type" value="Genomic_DNA"/>
</dbReference>
<evidence type="ECO:0000259" key="1">
    <source>
        <dbReference type="PROSITE" id="PS51186"/>
    </source>
</evidence>